<dbReference type="Proteomes" id="UP001623660">
    <property type="component" value="Unassembled WGS sequence"/>
</dbReference>
<comment type="caution">
    <text evidence="1">The sequence shown here is derived from an EMBL/GenBank/DDBJ whole genome shotgun (WGS) entry which is preliminary data.</text>
</comment>
<keyword evidence="2" id="KW-1185">Reference proteome</keyword>
<evidence type="ECO:0000313" key="2">
    <source>
        <dbReference type="Proteomes" id="UP001623660"/>
    </source>
</evidence>
<dbReference type="EMBL" id="JBJHZX010000018">
    <property type="protein sequence ID" value="MFL0196444.1"/>
    <property type="molecule type" value="Genomic_DNA"/>
</dbReference>
<reference evidence="1 2" key="1">
    <citation type="submission" date="2024-11" db="EMBL/GenBank/DDBJ databases">
        <authorList>
            <person name="Heng Y.C."/>
            <person name="Lim A.C.H."/>
            <person name="Lee J.K.Y."/>
            <person name="Kittelmann S."/>
        </authorList>
    </citation>
    <scope>NUCLEOTIDE SEQUENCE [LARGE SCALE GENOMIC DNA]</scope>
    <source>
        <strain evidence="1 2">WILCCON 0269</strain>
    </source>
</reference>
<dbReference type="RefSeq" id="WP_406792556.1">
    <property type="nucleotide sequence ID" value="NZ_JBJHZX010000018.1"/>
</dbReference>
<accession>A0ABW8SKA4</accession>
<proteinExistence type="predicted"/>
<protein>
    <recommendedName>
        <fullName evidence="3">Phage protein</fullName>
    </recommendedName>
</protein>
<name>A0ABW8SKA4_9CLOT</name>
<organism evidence="1 2">
    <name type="scientific">Candidatus Clostridium eludens</name>
    <dbReference type="NCBI Taxonomy" id="3381663"/>
    <lineage>
        <taxon>Bacteria</taxon>
        <taxon>Bacillati</taxon>
        <taxon>Bacillota</taxon>
        <taxon>Clostridia</taxon>
        <taxon>Eubacteriales</taxon>
        <taxon>Clostridiaceae</taxon>
        <taxon>Clostridium</taxon>
    </lineage>
</organism>
<evidence type="ECO:0000313" key="1">
    <source>
        <dbReference type="EMBL" id="MFL0196444.1"/>
    </source>
</evidence>
<gene>
    <name evidence="1" type="ORF">ACJDU8_12885</name>
</gene>
<evidence type="ECO:0008006" key="3">
    <source>
        <dbReference type="Google" id="ProtNLM"/>
    </source>
</evidence>
<sequence length="80" mass="9300">MKKYKINVCEEVAFKHEIIFESDAPDIDKILDKAEKERCLDGVIFTLKEQGCSIKHVVKDKDGSYGEVEIDEYEEMEEVK</sequence>